<name>A0A4C1W4M2_EUMVA</name>
<comment type="caution">
    <text evidence="1">The sequence shown here is derived from an EMBL/GenBank/DDBJ whole genome shotgun (WGS) entry which is preliminary data.</text>
</comment>
<proteinExistence type="predicted"/>
<evidence type="ECO:0000313" key="1">
    <source>
        <dbReference type="EMBL" id="GBP45027.1"/>
    </source>
</evidence>
<sequence length="95" mass="10543">MGIAGRGRSAAVVNLCGETAGRCDIGRAADARTLRPHFFDLRSAETGHVMLIKSKIEKERTSISISTVPECCPFRRHRRLRECPCLCSATRIQGW</sequence>
<reference evidence="1 2" key="1">
    <citation type="journal article" date="2019" name="Commun. Biol.">
        <title>The bagworm genome reveals a unique fibroin gene that provides high tensile strength.</title>
        <authorList>
            <person name="Kono N."/>
            <person name="Nakamura H."/>
            <person name="Ohtoshi R."/>
            <person name="Tomita M."/>
            <person name="Numata K."/>
            <person name="Arakawa K."/>
        </authorList>
    </citation>
    <scope>NUCLEOTIDE SEQUENCE [LARGE SCALE GENOMIC DNA]</scope>
</reference>
<dbReference type="AlphaFoldDB" id="A0A4C1W4M2"/>
<dbReference type="Proteomes" id="UP000299102">
    <property type="component" value="Unassembled WGS sequence"/>
</dbReference>
<organism evidence="1 2">
    <name type="scientific">Eumeta variegata</name>
    <name type="common">Bagworm moth</name>
    <name type="synonym">Eumeta japonica</name>
    <dbReference type="NCBI Taxonomy" id="151549"/>
    <lineage>
        <taxon>Eukaryota</taxon>
        <taxon>Metazoa</taxon>
        <taxon>Ecdysozoa</taxon>
        <taxon>Arthropoda</taxon>
        <taxon>Hexapoda</taxon>
        <taxon>Insecta</taxon>
        <taxon>Pterygota</taxon>
        <taxon>Neoptera</taxon>
        <taxon>Endopterygota</taxon>
        <taxon>Lepidoptera</taxon>
        <taxon>Glossata</taxon>
        <taxon>Ditrysia</taxon>
        <taxon>Tineoidea</taxon>
        <taxon>Psychidae</taxon>
        <taxon>Oiketicinae</taxon>
        <taxon>Eumeta</taxon>
    </lineage>
</organism>
<accession>A0A4C1W4M2</accession>
<evidence type="ECO:0000313" key="2">
    <source>
        <dbReference type="Proteomes" id="UP000299102"/>
    </source>
</evidence>
<protein>
    <submittedName>
        <fullName evidence="1">Uncharacterized protein</fullName>
    </submittedName>
</protein>
<gene>
    <name evidence="1" type="ORF">EVAR_23500_1</name>
</gene>
<dbReference type="EMBL" id="BGZK01000463">
    <property type="protein sequence ID" value="GBP45027.1"/>
    <property type="molecule type" value="Genomic_DNA"/>
</dbReference>
<keyword evidence="2" id="KW-1185">Reference proteome</keyword>